<evidence type="ECO:0000313" key="2">
    <source>
        <dbReference type="EMBL" id="VEL41564.1"/>
    </source>
</evidence>
<name>A0A448XPC9_9PLAT</name>
<reference evidence="2" key="1">
    <citation type="submission" date="2018-11" db="EMBL/GenBank/DDBJ databases">
        <authorList>
            <consortium name="Pathogen Informatics"/>
        </authorList>
    </citation>
    <scope>NUCLEOTIDE SEQUENCE</scope>
</reference>
<keyword evidence="1" id="KW-0812">Transmembrane</keyword>
<keyword evidence="1" id="KW-0472">Membrane</keyword>
<comment type="caution">
    <text evidence="2">The sequence shown here is derived from an EMBL/GenBank/DDBJ whole genome shotgun (WGS) entry which is preliminary data.</text>
</comment>
<sequence length="77" mass="8405">MFTKIGLGGLPQSSCIISLLVFALRAGRVRMARSGRGQDVLAIGSPIRGLIRNLFLSVNSVLQQFETSLRRCAMLEL</sequence>
<dbReference type="Proteomes" id="UP000784294">
    <property type="component" value="Unassembled WGS sequence"/>
</dbReference>
<feature type="transmembrane region" description="Helical" evidence="1">
    <location>
        <begin position="6"/>
        <end position="26"/>
    </location>
</feature>
<keyword evidence="3" id="KW-1185">Reference proteome</keyword>
<accession>A0A448XPC9</accession>
<proteinExistence type="predicted"/>
<dbReference type="AlphaFoldDB" id="A0A448XPC9"/>
<keyword evidence="1" id="KW-1133">Transmembrane helix</keyword>
<dbReference type="EMBL" id="CAAALY010269927">
    <property type="protein sequence ID" value="VEL41564.1"/>
    <property type="molecule type" value="Genomic_DNA"/>
</dbReference>
<protein>
    <submittedName>
        <fullName evidence="2">Uncharacterized protein</fullName>
    </submittedName>
</protein>
<organism evidence="2 3">
    <name type="scientific">Protopolystoma xenopodis</name>
    <dbReference type="NCBI Taxonomy" id="117903"/>
    <lineage>
        <taxon>Eukaryota</taxon>
        <taxon>Metazoa</taxon>
        <taxon>Spiralia</taxon>
        <taxon>Lophotrochozoa</taxon>
        <taxon>Platyhelminthes</taxon>
        <taxon>Monogenea</taxon>
        <taxon>Polyopisthocotylea</taxon>
        <taxon>Polystomatidea</taxon>
        <taxon>Polystomatidae</taxon>
        <taxon>Protopolystoma</taxon>
    </lineage>
</organism>
<gene>
    <name evidence="2" type="ORF">PXEA_LOCUS35004</name>
</gene>
<evidence type="ECO:0000256" key="1">
    <source>
        <dbReference type="SAM" id="Phobius"/>
    </source>
</evidence>
<evidence type="ECO:0000313" key="3">
    <source>
        <dbReference type="Proteomes" id="UP000784294"/>
    </source>
</evidence>